<gene>
    <name evidence="2" type="ORF">DBRI1063_LOCUS19934</name>
</gene>
<evidence type="ECO:0000256" key="1">
    <source>
        <dbReference type="SAM" id="SignalP"/>
    </source>
</evidence>
<feature type="signal peptide" evidence="1">
    <location>
        <begin position="1"/>
        <end position="18"/>
    </location>
</feature>
<sequence length="288" mass="31900">MKVFSAITAFCLFSNAAAFTVKTPRSSSTALRMSDAQLGFPGAPTGGNEPEVFSLDLPFQRFEGGDTLRTWKMPQDGERVEYVVKTNGRPMKAKIELWQGPIRKTHELTIDMQDGDKTPFRAILKYKKGPQVLKISNIGPYEFPLMAAVHVPTNERAEKLRKMTEDLFEKSPKEFVQGGPGGSTKGGAIRTFPIPNNVKSAQMIVWSKEVSGKGSKALIEVLQGPNNPKQVLDFSVAGGSQPYHCVFATPGEGVTIRFTSKQFLEFPTRIVVLPYEYEEVTTSDTLWM</sequence>
<accession>A0A6S8XLC5</accession>
<keyword evidence="1" id="KW-0732">Signal</keyword>
<feature type="chain" id="PRO_5030159476" evidence="1">
    <location>
        <begin position="19"/>
        <end position="288"/>
    </location>
</feature>
<name>A0A6S8XLC5_9STRA</name>
<organism evidence="2">
    <name type="scientific">Ditylum brightwellii</name>
    <dbReference type="NCBI Taxonomy" id="49249"/>
    <lineage>
        <taxon>Eukaryota</taxon>
        <taxon>Sar</taxon>
        <taxon>Stramenopiles</taxon>
        <taxon>Ochrophyta</taxon>
        <taxon>Bacillariophyta</taxon>
        <taxon>Mediophyceae</taxon>
        <taxon>Lithodesmiophycidae</taxon>
        <taxon>Lithodesmiales</taxon>
        <taxon>Lithodesmiaceae</taxon>
        <taxon>Ditylum</taxon>
    </lineage>
</organism>
<dbReference type="InterPro" id="IPR057491">
    <property type="entry name" value="DiatomPyrShell"/>
</dbReference>
<evidence type="ECO:0000313" key="2">
    <source>
        <dbReference type="EMBL" id="CAD9347528.1"/>
    </source>
</evidence>
<protein>
    <submittedName>
        <fullName evidence="2">Uncharacterized protein</fullName>
    </submittedName>
</protein>
<reference evidence="2" key="1">
    <citation type="submission" date="2021-01" db="EMBL/GenBank/DDBJ databases">
        <authorList>
            <person name="Corre E."/>
            <person name="Pelletier E."/>
            <person name="Niang G."/>
            <person name="Scheremetjew M."/>
            <person name="Finn R."/>
            <person name="Kale V."/>
            <person name="Holt S."/>
            <person name="Cochrane G."/>
            <person name="Meng A."/>
            <person name="Brown T."/>
            <person name="Cohen L."/>
        </authorList>
    </citation>
    <scope>NUCLEOTIDE SEQUENCE</scope>
    <source>
        <strain evidence="2">Pop2</strain>
    </source>
</reference>
<dbReference type="Pfam" id="PF25192">
    <property type="entry name" value="DiatomPyrShell"/>
    <property type="match status" value="1"/>
</dbReference>
<proteinExistence type="predicted"/>
<dbReference type="EMBL" id="HBGN01030949">
    <property type="protein sequence ID" value="CAD9347528.1"/>
    <property type="molecule type" value="Transcribed_RNA"/>
</dbReference>
<dbReference type="AlphaFoldDB" id="A0A6S8XLC5"/>